<dbReference type="SUPFAM" id="SSF54236">
    <property type="entry name" value="Ubiquitin-like"/>
    <property type="match status" value="3"/>
</dbReference>
<dbReference type="SMART" id="SM00213">
    <property type="entry name" value="UBQ"/>
    <property type="match status" value="3"/>
</dbReference>
<dbReference type="GO" id="GO:0070628">
    <property type="term" value="F:proteasome binding"/>
    <property type="evidence" value="ECO:0007669"/>
    <property type="project" value="TreeGrafter"/>
</dbReference>
<dbReference type="PROSITE" id="PS50053">
    <property type="entry name" value="UBIQUITIN_2"/>
    <property type="match status" value="3"/>
</dbReference>
<dbReference type="PANTHER" id="PTHR10621:SF0">
    <property type="entry name" value="UV EXCISION REPAIR PROTEIN RAD23"/>
    <property type="match status" value="1"/>
</dbReference>
<dbReference type="Gene3D" id="3.10.20.90">
    <property type="entry name" value="Phosphatidylinositol 3-kinase Catalytic Subunit, Chain A, domain 1"/>
    <property type="match status" value="3"/>
</dbReference>
<dbReference type="InterPro" id="IPR029071">
    <property type="entry name" value="Ubiquitin-like_domsf"/>
</dbReference>
<dbReference type="GO" id="GO:0005654">
    <property type="term" value="C:nucleoplasm"/>
    <property type="evidence" value="ECO:0007669"/>
    <property type="project" value="TreeGrafter"/>
</dbReference>
<dbReference type="EMBL" id="JAXIOK010000005">
    <property type="protein sequence ID" value="KAK4770203.1"/>
    <property type="molecule type" value="Genomic_DNA"/>
</dbReference>
<organism evidence="2 3">
    <name type="scientific">Trapa incisa</name>
    <dbReference type="NCBI Taxonomy" id="236973"/>
    <lineage>
        <taxon>Eukaryota</taxon>
        <taxon>Viridiplantae</taxon>
        <taxon>Streptophyta</taxon>
        <taxon>Embryophyta</taxon>
        <taxon>Tracheophyta</taxon>
        <taxon>Spermatophyta</taxon>
        <taxon>Magnoliopsida</taxon>
        <taxon>eudicotyledons</taxon>
        <taxon>Gunneridae</taxon>
        <taxon>Pentapetalae</taxon>
        <taxon>rosids</taxon>
        <taxon>malvids</taxon>
        <taxon>Myrtales</taxon>
        <taxon>Lythraceae</taxon>
        <taxon>Trapa</taxon>
    </lineage>
</organism>
<dbReference type="CDD" id="cd17039">
    <property type="entry name" value="Ubl_ubiquitin_like"/>
    <property type="match status" value="2"/>
</dbReference>
<dbReference type="GO" id="GO:0005829">
    <property type="term" value="C:cytosol"/>
    <property type="evidence" value="ECO:0007669"/>
    <property type="project" value="TreeGrafter"/>
</dbReference>
<reference evidence="2 3" key="1">
    <citation type="journal article" date="2023" name="Hortic Res">
        <title>Pangenome of water caltrop reveals structural variations and asymmetric subgenome divergence after allopolyploidization.</title>
        <authorList>
            <person name="Zhang X."/>
            <person name="Chen Y."/>
            <person name="Wang L."/>
            <person name="Yuan Y."/>
            <person name="Fang M."/>
            <person name="Shi L."/>
            <person name="Lu R."/>
            <person name="Comes H.P."/>
            <person name="Ma Y."/>
            <person name="Chen Y."/>
            <person name="Huang G."/>
            <person name="Zhou Y."/>
            <person name="Zheng Z."/>
            <person name="Qiu Y."/>
        </authorList>
    </citation>
    <scope>NUCLEOTIDE SEQUENCE [LARGE SCALE GENOMIC DNA]</scope>
    <source>
        <tissue evidence="2">Roots</tissue>
    </source>
</reference>
<feature type="domain" description="Ubiquitin-like" evidence="1">
    <location>
        <begin position="14"/>
        <end position="60"/>
    </location>
</feature>
<accession>A0AAN7KJC7</accession>
<feature type="domain" description="Ubiquitin-like" evidence="1">
    <location>
        <begin position="169"/>
        <end position="241"/>
    </location>
</feature>
<gene>
    <name evidence="2" type="ORF">SAY87_030735</name>
</gene>
<evidence type="ECO:0000313" key="2">
    <source>
        <dbReference type="EMBL" id="KAK4770203.1"/>
    </source>
</evidence>
<dbReference type="AlphaFoldDB" id="A0AAN7KJC7"/>
<feature type="domain" description="Ubiquitin-like" evidence="1">
    <location>
        <begin position="83"/>
        <end position="154"/>
    </location>
</feature>
<evidence type="ECO:0000313" key="3">
    <source>
        <dbReference type="Proteomes" id="UP001345219"/>
    </source>
</evidence>
<name>A0AAN7KJC7_9MYRT</name>
<dbReference type="PANTHER" id="PTHR10621">
    <property type="entry name" value="UV EXCISION REPAIR PROTEIN RAD23"/>
    <property type="match status" value="1"/>
</dbReference>
<dbReference type="GO" id="GO:0043161">
    <property type="term" value="P:proteasome-mediated ubiquitin-dependent protein catabolic process"/>
    <property type="evidence" value="ECO:0007669"/>
    <property type="project" value="TreeGrafter"/>
</dbReference>
<protein>
    <recommendedName>
        <fullName evidence="1">Ubiquitin-like domain-containing protein</fullName>
    </recommendedName>
</protein>
<dbReference type="Proteomes" id="UP001345219">
    <property type="component" value="Chromosome 24"/>
</dbReference>
<dbReference type="InterPro" id="IPR000626">
    <property type="entry name" value="Ubiquitin-like_dom"/>
</dbReference>
<sequence>MKVIIVGPKLDLFLEIGPQEPVLDIKRTIERLLGVPVHSQTLSIFGWELVDGLDMEDYPIISDGTRIDLTIHQITAHLSNPKIHITIKFPSRRIKVEVDRTETVRSLKEKIHILGGSPIRRMSLHYAGIEMEDEFRNISEYGIRESSEVVVFLSTATCRNKDEPPARRLRVVVETSSSLLNAAKIPMEMKDSCSVKELKEQLVSSKALPVDDYIFIHKQRIMRESCSLRWHGVENGESLYVFRGTVTRSSG</sequence>
<keyword evidence="3" id="KW-1185">Reference proteome</keyword>
<dbReference type="GO" id="GO:0031593">
    <property type="term" value="F:polyubiquitin modification-dependent protein binding"/>
    <property type="evidence" value="ECO:0007669"/>
    <property type="project" value="TreeGrafter"/>
</dbReference>
<proteinExistence type="predicted"/>
<dbReference type="GO" id="GO:0043130">
    <property type="term" value="F:ubiquitin binding"/>
    <property type="evidence" value="ECO:0007669"/>
    <property type="project" value="TreeGrafter"/>
</dbReference>
<comment type="caution">
    <text evidence="2">The sequence shown here is derived from an EMBL/GenBank/DDBJ whole genome shotgun (WGS) entry which is preliminary data.</text>
</comment>
<evidence type="ECO:0000259" key="1">
    <source>
        <dbReference type="PROSITE" id="PS50053"/>
    </source>
</evidence>
<dbReference type="Pfam" id="PF00240">
    <property type="entry name" value="ubiquitin"/>
    <property type="match status" value="3"/>
</dbReference>